<dbReference type="InterPro" id="IPR032675">
    <property type="entry name" value="LRR_dom_sf"/>
</dbReference>
<organism evidence="1 2">
    <name type="scientific">Mycena sanguinolenta</name>
    <dbReference type="NCBI Taxonomy" id="230812"/>
    <lineage>
        <taxon>Eukaryota</taxon>
        <taxon>Fungi</taxon>
        <taxon>Dikarya</taxon>
        <taxon>Basidiomycota</taxon>
        <taxon>Agaricomycotina</taxon>
        <taxon>Agaricomycetes</taxon>
        <taxon>Agaricomycetidae</taxon>
        <taxon>Agaricales</taxon>
        <taxon>Marasmiineae</taxon>
        <taxon>Mycenaceae</taxon>
        <taxon>Mycena</taxon>
    </lineage>
</organism>
<dbReference type="InterPro" id="IPR036047">
    <property type="entry name" value="F-box-like_dom_sf"/>
</dbReference>
<proteinExistence type="predicted"/>
<dbReference type="Proteomes" id="UP000623467">
    <property type="component" value="Unassembled WGS sequence"/>
</dbReference>
<dbReference type="SUPFAM" id="SSF81383">
    <property type="entry name" value="F-box domain"/>
    <property type="match status" value="1"/>
</dbReference>
<comment type="caution">
    <text evidence="1">The sequence shown here is derived from an EMBL/GenBank/DDBJ whole genome shotgun (WGS) entry which is preliminary data.</text>
</comment>
<dbReference type="EMBL" id="JACAZH010000032">
    <property type="protein sequence ID" value="KAF7338857.1"/>
    <property type="molecule type" value="Genomic_DNA"/>
</dbReference>
<dbReference type="OrthoDB" id="2788229at2759"/>
<evidence type="ECO:0008006" key="3">
    <source>
        <dbReference type="Google" id="ProtNLM"/>
    </source>
</evidence>
<accession>A0A8H6XE35</accession>
<evidence type="ECO:0000313" key="1">
    <source>
        <dbReference type="EMBL" id="KAF7338857.1"/>
    </source>
</evidence>
<dbReference type="SUPFAM" id="SSF52047">
    <property type="entry name" value="RNI-like"/>
    <property type="match status" value="1"/>
</dbReference>
<gene>
    <name evidence="1" type="ORF">MSAN_02208700</name>
</gene>
<evidence type="ECO:0000313" key="2">
    <source>
        <dbReference type="Proteomes" id="UP000623467"/>
    </source>
</evidence>
<reference evidence="1" key="1">
    <citation type="submission" date="2020-05" db="EMBL/GenBank/DDBJ databases">
        <title>Mycena genomes resolve the evolution of fungal bioluminescence.</title>
        <authorList>
            <person name="Tsai I.J."/>
        </authorList>
    </citation>
    <scope>NUCLEOTIDE SEQUENCE</scope>
    <source>
        <strain evidence="1">160909Yilan</strain>
    </source>
</reference>
<name>A0A8H6XE35_9AGAR</name>
<dbReference type="AlphaFoldDB" id="A0A8H6XE35"/>
<protein>
    <recommendedName>
        <fullName evidence="3">F-box domain-containing protein</fullName>
    </recommendedName>
</protein>
<sequence length="397" mass="44532">MVSTIPIEVQERILACLHGDMSTLKACAFVCQAWRPTTRSYLHRRFTALYEIGREQDDPAWDACRISTYAAQVLHLARYIREIDIQDEQGSLLDVPELEALGVILDQTNSLDRLSISTFRGGFAMRPTFRDSLSAAVQRSSSSLTHIFVHGFSLAVSDIQMFRGMRCLQYVGLERIGVLLDDKEVITPAWISNVESPQLGNIQTLTLNFNFSAPINGLFITGLIKALDGVDVLHLTNLRLGSVNPSILEALPPALLSNLTQLGLELTNLNPSHPFYPLSTAFIAKVPTFHAIQVLELSLIVYPSIIPHDLSALESFMDKLLPVHRLRSVITSVTAYGPPVYIDAVRRHYDYCVSRAEVVKIRWENGNLDDLQVTFPEFFANGTMHVGKFHRDKWIGW</sequence>
<keyword evidence="2" id="KW-1185">Reference proteome</keyword>
<dbReference type="Gene3D" id="3.80.10.10">
    <property type="entry name" value="Ribonuclease Inhibitor"/>
    <property type="match status" value="1"/>
</dbReference>